<dbReference type="EMBL" id="KV453843">
    <property type="protein sequence ID" value="ODV89316.1"/>
    <property type="molecule type" value="Genomic_DNA"/>
</dbReference>
<keyword evidence="6 12" id="KW-0809">Transit peptide</keyword>
<dbReference type="Gene3D" id="1.20.1300.10">
    <property type="entry name" value="Fumarate reductase/succinate dehydrogenase, transmembrane subunit"/>
    <property type="match status" value="1"/>
</dbReference>
<dbReference type="GO" id="GO:0046872">
    <property type="term" value="F:metal ion binding"/>
    <property type="evidence" value="ECO:0007669"/>
    <property type="project" value="UniProtKB-KW"/>
</dbReference>
<gene>
    <name evidence="13" type="ORF">CANCADRAFT_28778</name>
</gene>
<keyword evidence="3" id="KW-0813">Transport</keyword>
<keyword evidence="11" id="KW-0408">Iron</keyword>
<feature type="transmembrane region" description="Helical" evidence="12">
    <location>
        <begin position="94"/>
        <end position="112"/>
    </location>
</feature>
<evidence type="ECO:0000313" key="14">
    <source>
        <dbReference type="Proteomes" id="UP000095023"/>
    </source>
</evidence>
<dbReference type="GO" id="GO:0008320">
    <property type="term" value="F:protein transmembrane transporter activity"/>
    <property type="evidence" value="ECO:0007669"/>
    <property type="project" value="EnsemblFungi"/>
</dbReference>
<dbReference type="GO" id="GO:0034599">
    <property type="term" value="P:cellular response to oxidative stress"/>
    <property type="evidence" value="ECO:0007669"/>
    <property type="project" value="EnsemblFungi"/>
</dbReference>
<sequence length="129" mass="13977">MAGHQKQVVHGTVNDAVKIPPPDKSHGSYHWSFERVLAASLVPLAAVPFASGAVSPLLDATLCSLLLVHTHMGFAACITDYFPTREFPKTNRAMFFALYGGTALALYGIYLVETKDVGITETIKKVWTA</sequence>
<dbReference type="GO" id="GO:0045039">
    <property type="term" value="P:protein insertion into mitochondrial inner membrane"/>
    <property type="evidence" value="ECO:0007669"/>
    <property type="project" value="EnsemblFungi"/>
</dbReference>
<feature type="binding site" description="axial binding residue" evidence="11">
    <location>
        <position position="69"/>
    </location>
    <ligand>
        <name>heme b</name>
        <dbReference type="ChEBI" id="CHEBI:60344"/>
        <note>ligand shared with SDHC</note>
    </ligand>
    <ligandPart>
        <name>Fe</name>
        <dbReference type="ChEBI" id="CHEBI:18248"/>
    </ligandPart>
</feature>
<evidence type="ECO:0000256" key="2">
    <source>
        <dbReference type="ARBA" id="ARBA00007294"/>
    </source>
</evidence>
<evidence type="ECO:0000313" key="13">
    <source>
        <dbReference type="EMBL" id="ODV89316.1"/>
    </source>
</evidence>
<evidence type="ECO:0000256" key="12">
    <source>
        <dbReference type="RuleBase" id="RU364031"/>
    </source>
</evidence>
<feature type="transmembrane region" description="Helical" evidence="12">
    <location>
        <begin position="36"/>
        <end position="58"/>
    </location>
</feature>
<evidence type="ECO:0000256" key="9">
    <source>
        <dbReference type="ARBA" id="ARBA00023136"/>
    </source>
</evidence>
<keyword evidence="4 12" id="KW-0812">Transmembrane</keyword>
<dbReference type="InterPro" id="IPR034804">
    <property type="entry name" value="SQR/QFR_C/D"/>
</dbReference>
<dbReference type="GO" id="GO:0006970">
    <property type="term" value="P:response to osmotic stress"/>
    <property type="evidence" value="ECO:0007669"/>
    <property type="project" value="EnsemblFungi"/>
</dbReference>
<dbReference type="CDD" id="cd03496">
    <property type="entry name" value="SQR_TypeC_CybS"/>
    <property type="match status" value="1"/>
</dbReference>
<dbReference type="InterPro" id="IPR007992">
    <property type="entry name" value="CybS"/>
</dbReference>
<dbReference type="AlphaFoldDB" id="A0A1E4TC20"/>
<evidence type="ECO:0000256" key="5">
    <source>
        <dbReference type="ARBA" id="ARBA00022792"/>
    </source>
</evidence>
<keyword evidence="14" id="KW-1185">Reference proteome</keyword>
<dbReference type="OrthoDB" id="18577at2759"/>
<dbReference type="GO" id="GO:0006121">
    <property type="term" value="P:mitochondrial electron transport, succinate to ubiquinone"/>
    <property type="evidence" value="ECO:0007669"/>
    <property type="project" value="TreeGrafter"/>
</dbReference>
<dbReference type="GO" id="GO:0006099">
    <property type="term" value="P:tricarboxylic acid cycle"/>
    <property type="evidence" value="ECO:0007669"/>
    <property type="project" value="TreeGrafter"/>
</dbReference>
<keyword evidence="5 12" id="KW-0999">Mitochondrion inner membrane</keyword>
<dbReference type="Proteomes" id="UP000095023">
    <property type="component" value="Unassembled WGS sequence"/>
</dbReference>
<evidence type="ECO:0000256" key="3">
    <source>
        <dbReference type="ARBA" id="ARBA00022448"/>
    </source>
</evidence>
<feature type="transmembrane region" description="Helical" evidence="12">
    <location>
        <begin position="64"/>
        <end position="82"/>
    </location>
</feature>
<proteinExistence type="inferred from homology"/>
<evidence type="ECO:0000256" key="7">
    <source>
        <dbReference type="ARBA" id="ARBA00022989"/>
    </source>
</evidence>
<accession>A0A1E4TC20</accession>
<comment type="similarity">
    <text evidence="2 12">Belongs to the CybS family.</text>
</comment>
<keyword evidence="8 12" id="KW-0496">Mitochondrion</keyword>
<dbReference type="FunFam" id="1.20.1300.10:FF:000007">
    <property type="entry name" value="Succinate dehydrogenase [ubiquinone] cytochrome b small subunit"/>
    <property type="match status" value="1"/>
</dbReference>
<evidence type="ECO:0000256" key="10">
    <source>
        <dbReference type="PIRSR" id="PIRSR607992-1"/>
    </source>
</evidence>
<protein>
    <recommendedName>
        <fullName evidence="12">Succinate dehydrogenase [ubiquinone] cytochrome b small subunit</fullName>
    </recommendedName>
</protein>
<keyword evidence="9 12" id="KW-0472">Membrane</keyword>
<dbReference type="PANTHER" id="PTHR13337:SF2">
    <property type="entry name" value="SUCCINATE DEHYDROGENASE [UBIQUINONE] CYTOCHROME B SMALL SUBUNIT, MITOCHONDRIAL"/>
    <property type="match status" value="1"/>
</dbReference>
<comment type="subcellular location">
    <subcellularLocation>
        <location evidence="1 12">Mitochondrion inner membrane</location>
        <topology evidence="1 12">Multi-pass membrane protein</topology>
    </subcellularLocation>
</comment>
<reference evidence="14" key="1">
    <citation type="submission" date="2016-02" db="EMBL/GenBank/DDBJ databases">
        <title>Comparative genomics of biotechnologically important yeasts.</title>
        <authorList>
            <consortium name="DOE Joint Genome Institute"/>
            <person name="Riley R."/>
            <person name="Haridas S."/>
            <person name="Wolfe K.H."/>
            <person name="Lopes M.R."/>
            <person name="Hittinger C.T."/>
            <person name="Goker M."/>
            <person name="Salamov A."/>
            <person name="Wisecaver J."/>
            <person name="Long T.M."/>
            <person name="Aerts A.L."/>
            <person name="Barry K."/>
            <person name="Choi C."/>
            <person name="Clum A."/>
            <person name="Coughlan A.Y."/>
            <person name="Deshpande S."/>
            <person name="Douglass A.P."/>
            <person name="Hanson S.J."/>
            <person name="Klenk H.-P."/>
            <person name="Labutti K."/>
            <person name="Lapidus A."/>
            <person name="Lindquist E."/>
            <person name="Lipzen A."/>
            <person name="Meier-Kolthoff J.P."/>
            <person name="Ohm R.A."/>
            <person name="Otillar R.P."/>
            <person name="Pangilinan J."/>
            <person name="Peng Y."/>
            <person name="Rokas A."/>
            <person name="Rosa C.A."/>
            <person name="Scheuner C."/>
            <person name="Sibirny A.A."/>
            <person name="Slot J.C."/>
            <person name="Stielow J.B."/>
            <person name="Sun H."/>
            <person name="Kurtzman C.P."/>
            <person name="Blackwell M."/>
            <person name="Jeffries T.W."/>
            <person name="Grigoriev I.V."/>
        </authorList>
    </citation>
    <scope>NUCLEOTIDE SEQUENCE [LARGE SCALE GENOMIC DNA]</scope>
    <source>
        <strain evidence="14">NRRL Y-17796</strain>
    </source>
</reference>
<dbReference type="Pfam" id="PF05328">
    <property type="entry name" value="CybS"/>
    <property type="match status" value="1"/>
</dbReference>
<feature type="binding site" evidence="10">
    <location>
        <position position="81"/>
    </location>
    <ligand>
        <name>a ubiquinone</name>
        <dbReference type="ChEBI" id="CHEBI:16389"/>
        <note>ligand shared with IP/SDHB</note>
    </ligand>
</feature>
<evidence type="ECO:0000256" key="11">
    <source>
        <dbReference type="PIRSR" id="PIRSR607992-2"/>
    </source>
</evidence>
<dbReference type="GO" id="GO:0048039">
    <property type="term" value="F:ubiquinone binding"/>
    <property type="evidence" value="ECO:0007669"/>
    <property type="project" value="TreeGrafter"/>
</dbReference>
<dbReference type="GO" id="GO:0020037">
    <property type="term" value="F:heme binding"/>
    <property type="evidence" value="ECO:0007669"/>
    <property type="project" value="TreeGrafter"/>
</dbReference>
<evidence type="ECO:0000256" key="1">
    <source>
        <dbReference type="ARBA" id="ARBA00004448"/>
    </source>
</evidence>
<dbReference type="PANTHER" id="PTHR13337">
    <property type="entry name" value="SUCCINATE DEHYDROGENASE"/>
    <property type="match status" value="1"/>
</dbReference>
<keyword evidence="11" id="KW-0479">Metal-binding</keyword>
<organism evidence="13 14">
    <name type="scientific">Tortispora caseinolytica NRRL Y-17796</name>
    <dbReference type="NCBI Taxonomy" id="767744"/>
    <lineage>
        <taxon>Eukaryota</taxon>
        <taxon>Fungi</taxon>
        <taxon>Dikarya</taxon>
        <taxon>Ascomycota</taxon>
        <taxon>Saccharomycotina</taxon>
        <taxon>Trigonopsidomycetes</taxon>
        <taxon>Trigonopsidales</taxon>
        <taxon>Trigonopsidaceae</taxon>
        <taxon>Tortispora</taxon>
    </lineage>
</organism>
<dbReference type="GO" id="GO:0046685">
    <property type="term" value="P:response to arsenic-containing substance"/>
    <property type="evidence" value="ECO:0007669"/>
    <property type="project" value="EnsemblFungi"/>
</dbReference>
<dbReference type="GO" id="GO:0006915">
    <property type="term" value="P:apoptotic process"/>
    <property type="evidence" value="ECO:0007669"/>
    <property type="project" value="EnsemblFungi"/>
</dbReference>
<keyword evidence="7 12" id="KW-1133">Transmembrane helix</keyword>
<evidence type="ECO:0000256" key="8">
    <source>
        <dbReference type="ARBA" id="ARBA00023128"/>
    </source>
</evidence>
<name>A0A1E4TC20_9ASCO</name>
<dbReference type="GO" id="GO:0042721">
    <property type="term" value="C:TIM22 mitochondrial import inner membrane insertion complex"/>
    <property type="evidence" value="ECO:0007669"/>
    <property type="project" value="EnsemblFungi"/>
</dbReference>
<evidence type="ECO:0000256" key="4">
    <source>
        <dbReference type="ARBA" id="ARBA00022692"/>
    </source>
</evidence>
<evidence type="ECO:0000256" key="6">
    <source>
        <dbReference type="ARBA" id="ARBA00022946"/>
    </source>
</evidence>